<dbReference type="InterPro" id="IPR003607">
    <property type="entry name" value="HD/PDEase_dom"/>
</dbReference>
<dbReference type="Proteomes" id="UP000215086">
    <property type="component" value="Chromosome"/>
</dbReference>
<dbReference type="PROSITE" id="PS51831">
    <property type="entry name" value="HD"/>
    <property type="match status" value="1"/>
</dbReference>
<feature type="domain" description="HD" evidence="2">
    <location>
        <begin position="172"/>
        <end position="300"/>
    </location>
</feature>
<dbReference type="Pfam" id="PF01966">
    <property type="entry name" value="HD"/>
    <property type="match status" value="1"/>
</dbReference>
<accession>A0A286RD48</accession>
<dbReference type="EMBL" id="CP018477">
    <property type="protein sequence ID" value="ASV73872.1"/>
    <property type="molecule type" value="Genomic_DNA"/>
</dbReference>
<dbReference type="Gene3D" id="1.10.3210.10">
    <property type="entry name" value="Hypothetical protein af1432"/>
    <property type="match status" value="1"/>
</dbReference>
<evidence type="ECO:0000313" key="4">
    <source>
        <dbReference type="Proteomes" id="UP000215086"/>
    </source>
</evidence>
<dbReference type="NCBIfam" id="TIGR00277">
    <property type="entry name" value="HDIG"/>
    <property type="match status" value="1"/>
</dbReference>
<dbReference type="InterPro" id="IPR006675">
    <property type="entry name" value="HDIG_dom"/>
</dbReference>
<dbReference type="OrthoDB" id="9778453at2"/>
<keyword evidence="4" id="KW-1185">Reference proteome</keyword>
<dbReference type="AlphaFoldDB" id="A0A286RD48"/>
<dbReference type="PANTHER" id="PTHR37294:SF1">
    <property type="entry name" value="3'-5' EXORIBONUCLEASE YHAM"/>
    <property type="match status" value="1"/>
</dbReference>
<dbReference type="KEGG" id="ttf:THTE_1270"/>
<dbReference type="GO" id="GO:0016787">
    <property type="term" value="F:hydrolase activity"/>
    <property type="evidence" value="ECO:0007669"/>
    <property type="project" value="UniProtKB-KW"/>
</dbReference>
<dbReference type="RefSeq" id="WP_095414353.1">
    <property type="nucleotide sequence ID" value="NZ_CP018477.1"/>
</dbReference>
<reference evidence="3 4" key="1">
    <citation type="journal article" name="Front. Microbiol.">
        <title>Sugar Metabolism of the First Thermophilic Planctomycete Thermogutta terrifontis: Comparative Genomic and Transcriptomic Approaches.</title>
        <authorList>
            <person name="Elcheninov A.G."/>
            <person name="Menzel P."/>
            <person name="Gudbergsdottir S.R."/>
            <person name="Slesarev A.I."/>
            <person name="Kadnikov V.V."/>
            <person name="Krogh A."/>
            <person name="Bonch-Osmolovskaya E.A."/>
            <person name="Peng X."/>
            <person name="Kublanov I.V."/>
        </authorList>
    </citation>
    <scope>NUCLEOTIDE SEQUENCE [LARGE SCALE GENOMIC DNA]</scope>
    <source>
        <strain evidence="3 4">R1</strain>
    </source>
</reference>
<dbReference type="CDD" id="cd00077">
    <property type="entry name" value="HDc"/>
    <property type="match status" value="1"/>
</dbReference>
<evidence type="ECO:0000256" key="1">
    <source>
        <dbReference type="ARBA" id="ARBA00022801"/>
    </source>
</evidence>
<gene>
    <name evidence="3" type="ORF">THTE_1270</name>
</gene>
<evidence type="ECO:0000259" key="2">
    <source>
        <dbReference type="PROSITE" id="PS51831"/>
    </source>
</evidence>
<dbReference type="InterPro" id="IPR050798">
    <property type="entry name" value="YhaM_exoribonuc/phosphodiest"/>
</dbReference>
<dbReference type="InterPro" id="IPR006674">
    <property type="entry name" value="HD_domain"/>
</dbReference>
<protein>
    <submittedName>
        <fullName evidence="3">3'-&gt;5' exoribonuclease Bsu YhaM</fullName>
    </submittedName>
</protein>
<sequence length="344" mass="39848">MATKVPLRALSELPCDQECDTFALLSRKEESTTRDGKPYWMVTFRDATMEFTFPIWCDSPLAAVCRDEWAVGVFYKLRAVRRDTRFGPQLEIRRIREVVEQDRQDGFDPLMCLPQSRYPPEELYRELLELTRKELANESLRTFVTTILEEFRESLLTLPAARTHHHAYVGGWLEHTLSVARTCVFLADKYRQLYPDLRPPLDRDLVIAGGILHDIGKLRELRFSTITTEYSEEGALLGHLLLGRDIVREFASRVPLCPETQLRLEHLIIAHQRLPEWGSPKPPMTPEALIVHYADDLDAKFHIYYQILFTDSGDESLTSDRNILRQRLFRHLPPSSQSSSPPSR</sequence>
<dbReference type="SMART" id="SM00471">
    <property type="entry name" value="HDc"/>
    <property type="match status" value="1"/>
</dbReference>
<dbReference type="PANTHER" id="PTHR37294">
    <property type="entry name" value="3'-5' EXORIBONUCLEASE YHAM"/>
    <property type="match status" value="1"/>
</dbReference>
<dbReference type="SUPFAM" id="SSF109604">
    <property type="entry name" value="HD-domain/PDEase-like"/>
    <property type="match status" value="1"/>
</dbReference>
<organism evidence="3 4">
    <name type="scientific">Thermogutta terrifontis</name>
    <dbReference type="NCBI Taxonomy" id="1331910"/>
    <lineage>
        <taxon>Bacteria</taxon>
        <taxon>Pseudomonadati</taxon>
        <taxon>Planctomycetota</taxon>
        <taxon>Planctomycetia</taxon>
        <taxon>Pirellulales</taxon>
        <taxon>Thermoguttaceae</taxon>
        <taxon>Thermogutta</taxon>
    </lineage>
</organism>
<keyword evidence="1" id="KW-0378">Hydrolase</keyword>
<name>A0A286RD48_9BACT</name>
<dbReference type="GO" id="GO:0031125">
    <property type="term" value="P:rRNA 3'-end processing"/>
    <property type="evidence" value="ECO:0007669"/>
    <property type="project" value="TreeGrafter"/>
</dbReference>
<evidence type="ECO:0000313" key="3">
    <source>
        <dbReference type="EMBL" id="ASV73872.1"/>
    </source>
</evidence>
<proteinExistence type="predicted"/>